<evidence type="ECO:0000256" key="1">
    <source>
        <dbReference type="ARBA" id="ARBA00004613"/>
    </source>
</evidence>
<evidence type="ECO:0000256" key="4">
    <source>
        <dbReference type="ARBA" id="ARBA00022529"/>
    </source>
</evidence>
<dbReference type="GO" id="GO:0005615">
    <property type="term" value="C:extracellular space"/>
    <property type="evidence" value="ECO:0007669"/>
    <property type="project" value="TreeGrafter"/>
</dbReference>
<evidence type="ECO:0000256" key="9">
    <source>
        <dbReference type="RuleBase" id="RU003948"/>
    </source>
</evidence>
<keyword evidence="12" id="KW-1185">Reference proteome</keyword>
<reference evidence="11" key="2">
    <citation type="submission" date="2020-05" db="UniProtKB">
        <authorList>
            <consortium name="EnsemblMetazoa"/>
        </authorList>
    </citation>
    <scope>IDENTIFICATION</scope>
    <source>
        <strain evidence="11">MINIMUS1</strain>
    </source>
</reference>
<dbReference type="PANTHER" id="PTHR38329">
    <property type="entry name" value="CECROPIN-A1-RELATED"/>
    <property type="match status" value="1"/>
</dbReference>
<dbReference type="GO" id="GO:0050829">
    <property type="term" value="P:defense response to Gram-negative bacterium"/>
    <property type="evidence" value="ECO:0007669"/>
    <property type="project" value="TreeGrafter"/>
</dbReference>
<comment type="subcellular location">
    <subcellularLocation>
        <location evidence="1 9">Secreted</location>
    </subcellularLocation>
</comment>
<feature type="chain" id="PRO_5008141411" evidence="10">
    <location>
        <begin position="25"/>
        <end position="67"/>
    </location>
</feature>
<evidence type="ECO:0000256" key="10">
    <source>
        <dbReference type="SAM" id="SignalP"/>
    </source>
</evidence>
<comment type="similarity">
    <text evidence="2 9">Belongs to the cecropin family.</text>
</comment>
<dbReference type="GO" id="GO:0045087">
    <property type="term" value="P:innate immune response"/>
    <property type="evidence" value="ECO:0007669"/>
    <property type="project" value="UniProtKB-KW"/>
</dbReference>
<dbReference type="Pfam" id="PF00272">
    <property type="entry name" value="Cecropin"/>
    <property type="match status" value="1"/>
</dbReference>
<dbReference type="VEuPathDB" id="VectorBase:AMIN010113"/>
<dbReference type="PANTHER" id="PTHR38329:SF1">
    <property type="entry name" value="CECROPIN-A1-RELATED"/>
    <property type="match status" value="1"/>
</dbReference>
<evidence type="ECO:0000313" key="11">
    <source>
        <dbReference type="EnsemblMetazoa" id="AMIN010113-PA"/>
    </source>
</evidence>
<reference evidence="12" key="1">
    <citation type="submission" date="2013-03" db="EMBL/GenBank/DDBJ databases">
        <title>The Genome Sequence of Anopheles minimus MINIMUS1.</title>
        <authorList>
            <consortium name="The Broad Institute Genomics Platform"/>
            <person name="Neafsey D.E."/>
            <person name="Walton C."/>
            <person name="Walker B."/>
            <person name="Young S.K."/>
            <person name="Zeng Q."/>
            <person name="Gargeya S."/>
            <person name="Fitzgerald M."/>
            <person name="Haas B."/>
            <person name="Abouelleil A."/>
            <person name="Allen A.W."/>
            <person name="Alvarado L."/>
            <person name="Arachchi H.M."/>
            <person name="Berlin A.M."/>
            <person name="Chapman S.B."/>
            <person name="Gainer-Dewar J."/>
            <person name="Goldberg J."/>
            <person name="Griggs A."/>
            <person name="Gujja S."/>
            <person name="Hansen M."/>
            <person name="Howarth C."/>
            <person name="Imamovic A."/>
            <person name="Ireland A."/>
            <person name="Larimer J."/>
            <person name="McCowan C."/>
            <person name="Murphy C."/>
            <person name="Pearson M."/>
            <person name="Poon T.W."/>
            <person name="Priest M."/>
            <person name="Roberts A."/>
            <person name="Saif S."/>
            <person name="Shea T."/>
            <person name="Sisk P."/>
            <person name="Sykes S."/>
            <person name="Wortman J."/>
            <person name="Nusbaum C."/>
            <person name="Birren B."/>
        </authorList>
    </citation>
    <scope>NUCLEOTIDE SEQUENCE [LARGE SCALE GENOMIC DNA]</scope>
    <source>
        <strain evidence="12">MINIMUS1</strain>
    </source>
</reference>
<dbReference type="GO" id="GO:0019731">
    <property type="term" value="P:antibacterial humoral response"/>
    <property type="evidence" value="ECO:0007669"/>
    <property type="project" value="InterPro"/>
</dbReference>
<evidence type="ECO:0000256" key="7">
    <source>
        <dbReference type="ARBA" id="ARBA00022859"/>
    </source>
</evidence>
<dbReference type="Proteomes" id="UP000075920">
    <property type="component" value="Unassembled WGS sequence"/>
</dbReference>
<proteinExistence type="inferred from homology"/>
<dbReference type="AlphaFoldDB" id="A0A182WIA9"/>
<keyword evidence="4 9" id="KW-0929">Antimicrobial</keyword>
<evidence type="ECO:0000313" key="12">
    <source>
        <dbReference type="Proteomes" id="UP000075920"/>
    </source>
</evidence>
<dbReference type="GO" id="GO:0050830">
    <property type="term" value="P:defense response to Gram-positive bacterium"/>
    <property type="evidence" value="ECO:0007669"/>
    <property type="project" value="UniProtKB-ARBA"/>
</dbReference>
<evidence type="ECO:0000256" key="3">
    <source>
        <dbReference type="ARBA" id="ARBA00022525"/>
    </source>
</evidence>
<protein>
    <submittedName>
        <fullName evidence="11">Uncharacterized protein</fullName>
    </submittedName>
</protein>
<dbReference type="InterPro" id="IPR000875">
    <property type="entry name" value="CecC-like"/>
</dbReference>
<dbReference type="InterPro" id="IPR020400">
    <property type="entry name" value="CecC/Srx/CECD"/>
</dbReference>
<keyword evidence="8 9" id="KW-0044">Antibiotic</keyword>
<sequence length="67" mass="7316">MNLSKLFIVVLLGTLLLFGGQTEAGHLKKFGKKLEKIGKNVFHAVEKVVPVLQGVQDIRDNKNGQTG</sequence>
<dbReference type="EnsemblMetazoa" id="AMIN010113-RA">
    <property type="protein sequence ID" value="AMIN010113-PA"/>
    <property type="gene ID" value="AMIN010113"/>
</dbReference>
<keyword evidence="3" id="KW-0964">Secreted</keyword>
<keyword evidence="7 9" id="KW-0391">Immunity</keyword>
<keyword evidence="6 10" id="KW-0732">Signal</keyword>
<feature type="signal peptide" evidence="10">
    <location>
        <begin position="1"/>
        <end position="24"/>
    </location>
</feature>
<accession>A0A182WIA9</accession>
<dbReference type="STRING" id="112268.A0A182WIA9"/>
<name>A0A182WIA9_9DIPT</name>
<evidence type="ECO:0000256" key="8">
    <source>
        <dbReference type="ARBA" id="ARBA00023022"/>
    </source>
</evidence>
<organism evidence="11 12">
    <name type="scientific">Anopheles minimus</name>
    <dbReference type="NCBI Taxonomy" id="112268"/>
    <lineage>
        <taxon>Eukaryota</taxon>
        <taxon>Metazoa</taxon>
        <taxon>Ecdysozoa</taxon>
        <taxon>Arthropoda</taxon>
        <taxon>Hexapoda</taxon>
        <taxon>Insecta</taxon>
        <taxon>Pterygota</taxon>
        <taxon>Neoptera</taxon>
        <taxon>Endopterygota</taxon>
        <taxon>Diptera</taxon>
        <taxon>Nematocera</taxon>
        <taxon>Culicoidea</taxon>
        <taxon>Culicidae</taxon>
        <taxon>Anophelinae</taxon>
        <taxon>Anopheles</taxon>
    </lineage>
</organism>
<evidence type="ECO:0000256" key="2">
    <source>
        <dbReference type="ARBA" id="ARBA00010680"/>
    </source>
</evidence>
<evidence type="ECO:0000256" key="6">
    <source>
        <dbReference type="ARBA" id="ARBA00022729"/>
    </source>
</evidence>
<keyword evidence="5 9" id="KW-0399">Innate immunity</keyword>
<evidence type="ECO:0000256" key="5">
    <source>
        <dbReference type="ARBA" id="ARBA00022588"/>
    </source>
</evidence>